<dbReference type="EMBL" id="DS613933">
    <property type="protein sequence ID" value="EEC00282.1"/>
    <property type="molecule type" value="Genomic_DNA"/>
</dbReference>
<dbReference type="EnsemblMetazoa" id="ISCW016269-RA">
    <property type="protein sequence ID" value="ISCW016269-PA"/>
    <property type="gene ID" value="ISCW016269"/>
</dbReference>
<gene>
    <name evidence="2" type="ORF">IscW_ISCW016269</name>
</gene>
<evidence type="ECO:0000313" key="4">
    <source>
        <dbReference type="Proteomes" id="UP000001555"/>
    </source>
</evidence>
<name>B7P110_IXOSC</name>
<dbReference type="AlphaFoldDB" id="B7P110"/>
<accession>B7P110</accession>
<evidence type="ECO:0000256" key="1">
    <source>
        <dbReference type="SAM" id="MobiDB-lite"/>
    </source>
</evidence>
<dbReference type="VEuPathDB" id="VectorBase:ISCW016269"/>
<dbReference type="VEuPathDB" id="VectorBase:ISCI016269"/>
<evidence type="ECO:0000313" key="2">
    <source>
        <dbReference type="EMBL" id="EEC00282.1"/>
    </source>
</evidence>
<organism>
    <name type="scientific">Ixodes scapularis</name>
    <name type="common">Black-legged tick</name>
    <name type="synonym">Deer tick</name>
    <dbReference type="NCBI Taxonomy" id="6945"/>
    <lineage>
        <taxon>Eukaryota</taxon>
        <taxon>Metazoa</taxon>
        <taxon>Ecdysozoa</taxon>
        <taxon>Arthropoda</taxon>
        <taxon>Chelicerata</taxon>
        <taxon>Arachnida</taxon>
        <taxon>Acari</taxon>
        <taxon>Parasitiformes</taxon>
        <taxon>Ixodida</taxon>
        <taxon>Ixodoidea</taxon>
        <taxon>Ixodidae</taxon>
        <taxon>Ixodinae</taxon>
        <taxon>Ixodes</taxon>
    </lineage>
</organism>
<sequence>MAAGKLRPECRPVHLVHAVDDFRRSFGGGRSDSGRLLTVAGTRRQPGGRRHGGALFGCAGSGNIRHQTDRASPAGRLPIPR</sequence>
<dbReference type="InParanoid" id="B7P110"/>
<evidence type="ECO:0000313" key="3">
    <source>
        <dbReference type="EnsemblMetazoa" id="ISCW016269-PA"/>
    </source>
</evidence>
<proteinExistence type="predicted"/>
<protein>
    <submittedName>
        <fullName evidence="2 3">Uncharacterized protein</fullName>
    </submittedName>
</protein>
<reference evidence="2 4" key="1">
    <citation type="submission" date="2008-03" db="EMBL/GenBank/DDBJ databases">
        <title>Annotation of Ixodes scapularis.</title>
        <authorList>
            <consortium name="Ixodes scapularis Genome Project Consortium"/>
            <person name="Caler E."/>
            <person name="Hannick L.I."/>
            <person name="Bidwell S."/>
            <person name="Joardar V."/>
            <person name="Thiagarajan M."/>
            <person name="Amedeo P."/>
            <person name="Galinsky K.J."/>
            <person name="Schobel S."/>
            <person name="Inman J."/>
            <person name="Hostetler J."/>
            <person name="Miller J."/>
            <person name="Hammond M."/>
            <person name="Megy K."/>
            <person name="Lawson D."/>
            <person name="Kodira C."/>
            <person name="Sutton G."/>
            <person name="Meyer J."/>
            <person name="Hill C.A."/>
            <person name="Birren B."/>
            <person name="Nene V."/>
            <person name="Collins F."/>
            <person name="Alarcon-Chaidez F."/>
            <person name="Wikel S."/>
            <person name="Strausberg R."/>
        </authorList>
    </citation>
    <scope>NUCLEOTIDE SEQUENCE [LARGE SCALE GENOMIC DNA]</scope>
    <source>
        <strain evidence="4">Wikel</strain>
        <strain evidence="2">Wikel colony</strain>
    </source>
</reference>
<keyword evidence="4" id="KW-1185">Reference proteome</keyword>
<dbReference type="Proteomes" id="UP000001555">
    <property type="component" value="Unassembled WGS sequence"/>
</dbReference>
<feature type="region of interest" description="Disordered" evidence="1">
    <location>
        <begin position="59"/>
        <end position="81"/>
    </location>
</feature>
<reference evidence="3" key="2">
    <citation type="submission" date="2020-05" db="UniProtKB">
        <authorList>
            <consortium name="EnsemblMetazoa"/>
        </authorList>
    </citation>
    <scope>IDENTIFICATION</scope>
    <source>
        <strain evidence="3">wikel</strain>
    </source>
</reference>
<dbReference type="PaxDb" id="6945-B7P110"/>
<dbReference type="HOGENOM" id="CLU_2576478_0_0_1"/>
<dbReference type="EMBL" id="ABJB011086839">
    <property type="status" value="NOT_ANNOTATED_CDS"/>
    <property type="molecule type" value="Genomic_DNA"/>
</dbReference>